<dbReference type="RefSeq" id="XP_064660442.1">
    <property type="nucleotide sequence ID" value="XM_064801812.1"/>
</dbReference>
<dbReference type="Pfam" id="PF12855">
    <property type="entry name" value="Ecl1"/>
    <property type="match status" value="1"/>
</dbReference>
<feature type="compositionally biased region" description="Low complexity" evidence="1">
    <location>
        <begin position="119"/>
        <end position="139"/>
    </location>
</feature>
<dbReference type="EMBL" id="JAVRRT010000006">
    <property type="protein sequence ID" value="KAK5171414.1"/>
    <property type="molecule type" value="Genomic_DNA"/>
</dbReference>
<organism evidence="2 3">
    <name type="scientific">Saxophila tyrrhenica</name>
    <dbReference type="NCBI Taxonomy" id="1690608"/>
    <lineage>
        <taxon>Eukaryota</taxon>
        <taxon>Fungi</taxon>
        <taxon>Dikarya</taxon>
        <taxon>Ascomycota</taxon>
        <taxon>Pezizomycotina</taxon>
        <taxon>Dothideomycetes</taxon>
        <taxon>Dothideomycetidae</taxon>
        <taxon>Mycosphaerellales</taxon>
        <taxon>Extremaceae</taxon>
        <taxon>Saxophila</taxon>
    </lineage>
</organism>
<feature type="region of interest" description="Disordered" evidence="1">
    <location>
        <begin position="36"/>
        <end position="149"/>
    </location>
</feature>
<sequence length="170" mass="18672">MDCFQDFCLNCDRQASSGLYCSQSCRLADLEKASAPSSPVLSNHSSSTTRQQQQYQPSWASSSGFGSGSGYIITSTPKTEEWTRTYTQPSASEERSPQSSYFMRTPAKEARPASQGTQRSLTPSSSRSSLASNTSGSNPNAISEQARQELQEYFSAFDQAKASKRRQSTW</sequence>
<keyword evidence="3" id="KW-1185">Reference proteome</keyword>
<dbReference type="GeneID" id="89925904"/>
<gene>
    <name evidence="2" type="ORF">LTR77_004558</name>
</gene>
<evidence type="ECO:0000256" key="1">
    <source>
        <dbReference type="SAM" id="MobiDB-lite"/>
    </source>
</evidence>
<dbReference type="InterPro" id="IPR024368">
    <property type="entry name" value="Ecl1/2/3"/>
</dbReference>
<evidence type="ECO:0000313" key="2">
    <source>
        <dbReference type="EMBL" id="KAK5171414.1"/>
    </source>
</evidence>
<proteinExistence type="predicted"/>
<name>A0AAV9PFM4_9PEZI</name>
<protein>
    <submittedName>
        <fullName evidence="2">Uncharacterized protein</fullName>
    </submittedName>
</protein>
<feature type="compositionally biased region" description="Polar residues" evidence="1">
    <location>
        <begin position="84"/>
        <end position="102"/>
    </location>
</feature>
<feature type="compositionally biased region" description="Low complexity" evidence="1">
    <location>
        <begin position="36"/>
        <end position="64"/>
    </location>
</feature>
<evidence type="ECO:0000313" key="3">
    <source>
        <dbReference type="Proteomes" id="UP001337655"/>
    </source>
</evidence>
<comment type="caution">
    <text evidence="2">The sequence shown here is derived from an EMBL/GenBank/DDBJ whole genome shotgun (WGS) entry which is preliminary data.</text>
</comment>
<reference evidence="2 3" key="1">
    <citation type="submission" date="2023-08" db="EMBL/GenBank/DDBJ databases">
        <title>Black Yeasts Isolated from many extreme environments.</title>
        <authorList>
            <person name="Coleine C."/>
            <person name="Stajich J.E."/>
            <person name="Selbmann L."/>
        </authorList>
    </citation>
    <scope>NUCLEOTIDE SEQUENCE [LARGE SCALE GENOMIC DNA]</scope>
    <source>
        <strain evidence="2 3">CCFEE 5935</strain>
    </source>
</reference>
<dbReference type="Proteomes" id="UP001337655">
    <property type="component" value="Unassembled WGS sequence"/>
</dbReference>
<dbReference type="AlphaFoldDB" id="A0AAV9PFM4"/>
<accession>A0AAV9PFM4</accession>